<evidence type="ECO:0000313" key="2">
    <source>
        <dbReference type="EMBL" id="KAH9836135.1"/>
    </source>
</evidence>
<keyword evidence="3" id="KW-1185">Reference proteome</keyword>
<proteinExistence type="predicted"/>
<feature type="region of interest" description="Disordered" evidence="1">
    <location>
        <begin position="1"/>
        <end position="54"/>
    </location>
</feature>
<comment type="caution">
    <text evidence="2">The sequence shown here is derived from an EMBL/GenBank/DDBJ whole genome shotgun (WGS) entry which is preliminary data.</text>
</comment>
<protein>
    <submittedName>
        <fullName evidence="2">Uncharacterized protein</fullName>
    </submittedName>
</protein>
<evidence type="ECO:0000313" key="3">
    <source>
        <dbReference type="Proteomes" id="UP000814176"/>
    </source>
</evidence>
<reference evidence="2 3" key="1">
    <citation type="journal article" date="2021" name="Environ. Microbiol.">
        <title>Gene family expansions and transcriptome signatures uncover fungal adaptations to wood decay.</title>
        <authorList>
            <person name="Hage H."/>
            <person name="Miyauchi S."/>
            <person name="Viragh M."/>
            <person name="Drula E."/>
            <person name="Min B."/>
            <person name="Chaduli D."/>
            <person name="Navarro D."/>
            <person name="Favel A."/>
            <person name="Norest M."/>
            <person name="Lesage-Meessen L."/>
            <person name="Balint B."/>
            <person name="Merenyi Z."/>
            <person name="de Eugenio L."/>
            <person name="Morin E."/>
            <person name="Martinez A.T."/>
            <person name="Baldrian P."/>
            <person name="Stursova M."/>
            <person name="Martinez M.J."/>
            <person name="Novotny C."/>
            <person name="Magnuson J.K."/>
            <person name="Spatafora J.W."/>
            <person name="Maurice S."/>
            <person name="Pangilinan J."/>
            <person name="Andreopoulos W."/>
            <person name="LaButti K."/>
            <person name="Hundley H."/>
            <person name="Na H."/>
            <person name="Kuo A."/>
            <person name="Barry K."/>
            <person name="Lipzen A."/>
            <person name="Henrissat B."/>
            <person name="Riley R."/>
            <person name="Ahrendt S."/>
            <person name="Nagy L.G."/>
            <person name="Grigoriev I.V."/>
            <person name="Martin F."/>
            <person name="Rosso M.N."/>
        </authorList>
    </citation>
    <scope>NUCLEOTIDE SEQUENCE [LARGE SCALE GENOMIC DNA]</scope>
    <source>
        <strain evidence="2 3">CIRM-BRFM 1785</strain>
    </source>
</reference>
<dbReference type="Proteomes" id="UP000814176">
    <property type="component" value="Unassembled WGS sequence"/>
</dbReference>
<dbReference type="EMBL" id="JADCUA010000011">
    <property type="protein sequence ID" value="KAH9836135.1"/>
    <property type="molecule type" value="Genomic_DNA"/>
</dbReference>
<dbReference type="RefSeq" id="XP_047778420.1">
    <property type="nucleotide sequence ID" value="XM_047919749.1"/>
</dbReference>
<feature type="compositionally biased region" description="Polar residues" evidence="1">
    <location>
        <begin position="8"/>
        <end position="32"/>
    </location>
</feature>
<feature type="compositionally biased region" description="Basic and acidic residues" evidence="1">
    <location>
        <begin position="42"/>
        <end position="52"/>
    </location>
</feature>
<name>A0ABQ8KF46_9APHY</name>
<evidence type="ECO:0000256" key="1">
    <source>
        <dbReference type="SAM" id="MobiDB-lite"/>
    </source>
</evidence>
<dbReference type="GeneID" id="72000481"/>
<gene>
    <name evidence="2" type="ORF">C8Q71DRAFT_68123</name>
</gene>
<accession>A0ABQ8KF46</accession>
<sequence length="172" mass="19815">MCTALTDAANSGQGHQMQSPWTKNDMGTSQEDMGQEETSMEVTDHGGCTDRSRHTKHRRHYAERLWRIIISESAFLIWKLRCERVIGHSEEEGWKHSKTAIRGRWTHMINDRLHKEMDMTHRRFGRKALKRETVLGTWNGTLSDELALPEDWTACRGVLVGINTARTERDAG</sequence>
<organism evidence="2 3">
    <name type="scientific">Rhodofomes roseus</name>
    <dbReference type="NCBI Taxonomy" id="34475"/>
    <lineage>
        <taxon>Eukaryota</taxon>
        <taxon>Fungi</taxon>
        <taxon>Dikarya</taxon>
        <taxon>Basidiomycota</taxon>
        <taxon>Agaricomycotina</taxon>
        <taxon>Agaricomycetes</taxon>
        <taxon>Polyporales</taxon>
        <taxon>Rhodofomes</taxon>
    </lineage>
</organism>